<gene>
    <name evidence="2" type="ORF">CVM39_09935</name>
    <name evidence="3" type="ORF">SAMN06297129_1382</name>
</gene>
<accession>A0A285IJV5</accession>
<dbReference type="AlphaFoldDB" id="A0A285IJV5"/>
<dbReference type="EMBL" id="OBEA01000002">
    <property type="protein sequence ID" value="SNY48265.1"/>
    <property type="molecule type" value="Genomic_DNA"/>
</dbReference>
<reference evidence="3 4" key="1">
    <citation type="submission" date="2017-09" db="EMBL/GenBank/DDBJ databases">
        <authorList>
            <person name="Ehlers B."/>
            <person name="Leendertz F.H."/>
        </authorList>
    </citation>
    <scope>NUCLEOTIDE SEQUENCE [LARGE SCALE GENOMIC DNA]</scope>
    <source>
        <strain evidence="3 4">CGMCC 1.12662</strain>
    </source>
</reference>
<dbReference type="OrthoDB" id="7875169at2"/>
<dbReference type="RefSeq" id="WP_097145128.1">
    <property type="nucleotide sequence ID" value="NZ_OBEA01000002.1"/>
</dbReference>
<evidence type="ECO:0000313" key="4">
    <source>
        <dbReference type="Proteomes" id="UP000231655"/>
    </source>
</evidence>
<feature type="compositionally biased region" description="Basic and acidic residues" evidence="1">
    <location>
        <begin position="1"/>
        <end position="12"/>
    </location>
</feature>
<dbReference type="Proteomes" id="UP000231655">
    <property type="component" value="Unassembled WGS sequence"/>
</dbReference>
<evidence type="ECO:0000313" key="2">
    <source>
        <dbReference type="EMBL" id="PJE28780.1"/>
    </source>
</evidence>
<evidence type="ECO:0000256" key="1">
    <source>
        <dbReference type="SAM" id="MobiDB-lite"/>
    </source>
</evidence>
<evidence type="ECO:0000313" key="3">
    <source>
        <dbReference type="EMBL" id="SNY48265.1"/>
    </source>
</evidence>
<protein>
    <submittedName>
        <fullName evidence="3">Uncharacterized protein</fullName>
    </submittedName>
</protein>
<proteinExistence type="predicted"/>
<sequence>MQRKRAWERATARPEPVCRQGGAEVDAPVPASAGGSRPAEAPNMMLVVEGLCLDTHRFPAELGDGSAETEGRDWLDITRLRRGPDGVPRLSEELLVALDWARDPEGLGQAGTSEALTLVIPVRHVPLADYAAYARELALFAALVLRRAGGQVRAFEIGTADWTEIGAGEYATKARMVIAALEGAMDAMDLRGGARPEILVQFPLPPRPPCARDETPAADRAIGKGLEARKAEVLGAARAIDTRFTAEDGAVEISAFEDEGRVVAYVRSRVATPLALDVDFSDLVPSWQMVQARRIGLAGGSARRGGAMRQGNVMRLSAPVTEAEGWALSMVEMDDGLLDVELAPFEAVEVVFHLSATSSEAQQMRLVDGGQSSFDTARDPRRGSAATGREGGGLKGSPQPDEMIGWIGEDVFVFGQDCDETGPVIRDFAPGRDVIDLVLPGLSASDLRLRDHAEGVLIEAGPDARFLLGGLLRAEQIDLSRDIRVL</sequence>
<feature type="region of interest" description="Disordered" evidence="1">
    <location>
        <begin position="1"/>
        <end position="40"/>
    </location>
</feature>
<reference evidence="2 5" key="2">
    <citation type="journal article" date="2018" name="Int. J. Syst. Evol. Microbiol.">
        <title>Pseudooceanicola lipolyticus sp. nov., a marine alphaproteobacterium, reclassification of Oceanicola flagellatus as Pseudooceanicola flagellatus comb. nov. and emended description of the genus Pseudooceanicola.</title>
        <authorList>
            <person name="Huang M.-M."/>
            <person name="Guo L.-L."/>
            <person name="Wu Y.-H."/>
            <person name="Lai Q.-L."/>
            <person name="Shao Z.-Z."/>
            <person name="Wang C.-S."/>
            <person name="Wu M."/>
            <person name="Xu X.-W."/>
        </authorList>
    </citation>
    <scope>NUCLEOTIDE SEQUENCE [LARGE SCALE GENOMIC DNA]</scope>
    <source>
        <strain evidence="2 5">Ar-45</strain>
    </source>
</reference>
<feature type="region of interest" description="Disordered" evidence="1">
    <location>
        <begin position="369"/>
        <end position="401"/>
    </location>
</feature>
<evidence type="ECO:0000313" key="5">
    <source>
        <dbReference type="Proteomes" id="UP000231702"/>
    </source>
</evidence>
<dbReference type="EMBL" id="PGTD01000016">
    <property type="protein sequence ID" value="PJE28780.1"/>
    <property type="molecule type" value="Genomic_DNA"/>
</dbReference>
<organism evidence="3 4">
    <name type="scientific">Pseudooceanicola antarcticus</name>
    <dbReference type="NCBI Taxonomy" id="1247613"/>
    <lineage>
        <taxon>Bacteria</taxon>
        <taxon>Pseudomonadati</taxon>
        <taxon>Pseudomonadota</taxon>
        <taxon>Alphaproteobacteria</taxon>
        <taxon>Rhodobacterales</taxon>
        <taxon>Paracoccaceae</taxon>
        <taxon>Pseudooceanicola</taxon>
    </lineage>
</organism>
<dbReference type="Proteomes" id="UP000231702">
    <property type="component" value="Unassembled WGS sequence"/>
</dbReference>
<name>A0A285IJV5_9RHOB</name>
<keyword evidence="5" id="KW-1185">Reference proteome</keyword>